<dbReference type="GO" id="GO:0003676">
    <property type="term" value="F:nucleic acid binding"/>
    <property type="evidence" value="ECO:0007669"/>
    <property type="project" value="InterPro"/>
</dbReference>
<dbReference type="InterPro" id="IPR041527">
    <property type="entry name" value="YhcG_N"/>
</dbReference>
<dbReference type="PANTHER" id="PTHR30547">
    <property type="entry name" value="UNCHARACTERIZED PROTEIN YHCG-RELATED"/>
    <property type="match status" value="1"/>
</dbReference>
<gene>
    <name evidence="3" type="ordered locus">Alfi_2173</name>
</gene>
<dbReference type="InterPro" id="IPR009362">
    <property type="entry name" value="YhcG_C"/>
</dbReference>
<dbReference type="EMBL" id="CP003274">
    <property type="protein sequence ID" value="AFL78460.1"/>
    <property type="molecule type" value="Genomic_DNA"/>
</dbReference>
<dbReference type="InterPro" id="IPR011856">
    <property type="entry name" value="tRNA_endonuc-like_dom_sf"/>
</dbReference>
<dbReference type="GeneID" id="79838841"/>
<dbReference type="eggNOG" id="COG4804">
    <property type="taxonomic scope" value="Bacteria"/>
</dbReference>
<accession>I3YN92</accession>
<evidence type="ECO:0000313" key="3">
    <source>
        <dbReference type="EMBL" id="AFL78460.1"/>
    </source>
</evidence>
<dbReference type="HOGENOM" id="CLU_046640_1_1_10"/>
<dbReference type="Pfam" id="PF17761">
    <property type="entry name" value="DUF1016_N"/>
    <property type="match status" value="1"/>
</dbReference>
<dbReference type="Gene3D" id="3.40.1350.10">
    <property type="match status" value="1"/>
</dbReference>
<dbReference type="Pfam" id="PF06250">
    <property type="entry name" value="YhcG_C"/>
    <property type="match status" value="1"/>
</dbReference>
<protein>
    <recommendedName>
        <fullName evidence="5">DUF1016 domain-containing protein</fullName>
    </recommendedName>
</protein>
<dbReference type="STRING" id="679935.Alfi_2173"/>
<evidence type="ECO:0000313" key="4">
    <source>
        <dbReference type="Proteomes" id="UP000006052"/>
    </source>
</evidence>
<evidence type="ECO:0008006" key="5">
    <source>
        <dbReference type="Google" id="ProtNLM"/>
    </source>
</evidence>
<dbReference type="KEGG" id="afd:Alfi_2173"/>
<feature type="domain" description="YhcG PDDEXK nuclease" evidence="1">
    <location>
        <begin position="176"/>
        <end position="330"/>
    </location>
</feature>
<dbReference type="RefSeq" id="WP_014775806.1">
    <property type="nucleotide sequence ID" value="NC_018011.1"/>
</dbReference>
<feature type="domain" description="YhcG N-terminal" evidence="2">
    <location>
        <begin position="12"/>
        <end position="149"/>
    </location>
</feature>
<proteinExistence type="predicted"/>
<dbReference type="PANTHER" id="PTHR30547:SF5">
    <property type="entry name" value="NUCLEASE YHCG-RELATED"/>
    <property type="match status" value="1"/>
</dbReference>
<dbReference type="InterPro" id="IPR053148">
    <property type="entry name" value="PD-DEXK-like_domain"/>
</dbReference>
<evidence type="ECO:0000259" key="1">
    <source>
        <dbReference type="Pfam" id="PF06250"/>
    </source>
</evidence>
<name>I3YN92_ALIFI</name>
<reference evidence="4" key="1">
    <citation type="journal article" date="2013" name="Stand. Genomic Sci.">
        <title>Complete genome sequence of the bile-resistant pigment-producing anaerobe Alistipes finegoldii type strain (AHN2437(T)).</title>
        <authorList>
            <person name="Mavromatis K."/>
            <person name="Stackebrandt E."/>
            <person name="Munk C."/>
            <person name="Lapidus A."/>
            <person name="Nolan M."/>
            <person name="Lucas S."/>
            <person name="Hammon N."/>
            <person name="Deshpande S."/>
            <person name="Cheng J.F."/>
            <person name="Tapia R."/>
            <person name="Goodwin L.A."/>
            <person name="Pitluck S."/>
            <person name="Liolios K."/>
            <person name="Pagani I."/>
            <person name="Ivanova N."/>
            <person name="Mikhailova N."/>
            <person name="Huntemann M."/>
            <person name="Pati A."/>
            <person name="Chen A."/>
            <person name="Palaniappan K."/>
            <person name="Land M."/>
            <person name="Hauser L."/>
            <person name="Rohde M."/>
            <person name="Gronow S."/>
            <person name="Goker M."/>
            <person name="Detter J.C."/>
            <person name="Bristow J."/>
            <person name="Eisen J.A."/>
            <person name="Markowitz V."/>
            <person name="Hugenholtz P."/>
            <person name="Kyrpides N.C."/>
            <person name="Klenk H.P."/>
            <person name="Woyke T."/>
        </authorList>
    </citation>
    <scope>NUCLEOTIDE SEQUENCE</scope>
    <source>
        <strain evidence="4">DSM 17242 / JCM 16770 / AHN 2437 / CCUG 46020 / CIP 107999</strain>
    </source>
</reference>
<dbReference type="PATRIC" id="fig|679935.3.peg.2090"/>
<sequence length="345" mass="40605">MKPVLERTFIDDIKRLIEDARLNTYAAINAVMLETYWNIGKRIVEQEQHGKSRAEYGTQLLKVLSEELSAAFGKGFSARNLRNYRQFYLSFPHDEIWHTRVPNLTWSHIRTLLRVTDDAARIWYLNEAAQEMWSVRTLDRNISSQYYHRLLQSPKKEKVVSEMKSLTAAYEKDKLEFIKNPMVAEFLGLASNMDFTESRLESAILTHLQKFIMEMGKGYAFVARQQHISTDAGDYFIDLVFYNYILKCFLLIDLKTTQISHQDVGQMDMYVRMYDELKRTDGDNPTIGLILCTETSRDIARYSVLHENPQLFAAKYLTYLPKEEELREEIERQKEIYSLQQVEEK</sequence>
<dbReference type="AlphaFoldDB" id="I3YN92"/>
<organism evidence="3 4">
    <name type="scientific">Alistipes finegoldii (strain DSM 17242 / JCM 16770 / CCUG 46020 / CIP 107999 / KCTC 15236 / AHN 2437)</name>
    <dbReference type="NCBI Taxonomy" id="679935"/>
    <lineage>
        <taxon>Bacteria</taxon>
        <taxon>Pseudomonadati</taxon>
        <taxon>Bacteroidota</taxon>
        <taxon>Bacteroidia</taxon>
        <taxon>Bacteroidales</taxon>
        <taxon>Rikenellaceae</taxon>
        <taxon>Alistipes</taxon>
    </lineage>
</organism>
<dbReference type="Proteomes" id="UP000006052">
    <property type="component" value="Chromosome"/>
</dbReference>
<evidence type="ECO:0000259" key="2">
    <source>
        <dbReference type="Pfam" id="PF17761"/>
    </source>
</evidence>